<sequence>MINTGKKKDDLSRIKNIIPSENLIQLIFNDNSKHNLYNIEEKNGKRKYSNLNSHIIAELDVKTKKINLSYKLNK</sequence>
<reference evidence="1" key="1">
    <citation type="submission" date="2019-09" db="EMBL/GenBank/DDBJ databases">
        <authorList>
            <person name="Needham M D."/>
        </authorList>
    </citation>
    <scope>NUCLEOTIDE SEQUENCE</scope>
</reference>
<evidence type="ECO:0000313" key="1">
    <source>
        <dbReference type="EMBL" id="VVU94334.1"/>
    </source>
</evidence>
<gene>
    <name evidence="1" type="ORF">CPAV1605_56</name>
</gene>
<organism evidence="1">
    <name type="scientific">seawater metagenome</name>
    <dbReference type="NCBI Taxonomy" id="1561972"/>
    <lineage>
        <taxon>unclassified sequences</taxon>
        <taxon>metagenomes</taxon>
        <taxon>ecological metagenomes</taxon>
    </lineage>
</organism>
<dbReference type="EMBL" id="CABVLZ010000001">
    <property type="protein sequence ID" value="VVU94334.1"/>
    <property type="molecule type" value="Genomic_DNA"/>
</dbReference>
<protein>
    <submittedName>
        <fullName evidence="1">Uncharacterized protein</fullName>
    </submittedName>
</protein>
<dbReference type="AlphaFoldDB" id="A0A5E8CI37"/>
<proteinExistence type="predicted"/>
<name>A0A5E8CI37_9ZZZZ</name>
<accession>A0A5E8CI37</accession>